<dbReference type="InterPro" id="IPR011146">
    <property type="entry name" value="HIT-like"/>
</dbReference>
<gene>
    <name evidence="5" type="ORF">IPN02_16225</name>
</gene>
<dbReference type="Gene3D" id="3.30.428.10">
    <property type="entry name" value="HIT-like"/>
    <property type="match status" value="1"/>
</dbReference>
<name>A0A936NDI9_9ACTN</name>
<feature type="short sequence motif" description="Histidine triad motif" evidence="2 3">
    <location>
        <begin position="93"/>
        <end position="97"/>
    </location>
</feature>
<dbReference type="GO" id="GO:0009117">
    <property type="term" value="P:nucleotide metabolic process"/>
    <property type="evidence" value="ECO:0007669"/>
    <property type="project" value="TreeGrafter"/>
</dbReference>
<dbReference type="InterPro" id="IPR036265">
    <property type="entry name" value="HIT-like_sf"/>
</dbReference>
<evidence type="ECO:0000256" key="3">
    <source>
        <dbReference type="PROSITE-ProRule" id="PRU00464"/>
    </source>
</evidence>
<feature type="domain" description="HIT" evidence="4">
    <location>
        <begin position="6"/>
        <end position="109"/>
    </location>
</feature>
<dbReference type="Pfam" id="PF01230">
    <property type="entry name" value="HIT"/>
    <property type="match status" value="1"/>
</dbReference>
<feature type="active site" description="Tele-AMP-histidine intermediate" evidence="1">
    <location>
        <position position="95"/>
    </location>
</feature>
<dbReference type="PANTHER" id="PTHR46648">
    <property type="entry name" value="HIT FAMILY PROTEIN 1"/>
    <property type="match status" value="1"/>
</dbReference>
<evidence type="ECO:0000313" key="5">
    <source>
        <dbReference type="EMBL" id="MBK9298352.1"/>
    </source>
</evidence>
<protein>
    <submittedName>
        <fullName evidence="5">HIT family protein</fullName>
    </submittedName>
</protein>
<reference evidence="5 6" key="1">
    <citation type="submission" date="2020-10" db="EMBL/GenBank/DDBJ databases">
        <title>Connecting structure to function with the recovery of over 1000 high-quality activated sludge metagenome-assembled genomes encoding full-length rRNA genes using long-read sequencing.</title>
        <authorList>
            <person name="Singleton C.M."/>
            <person name="Petriglieri F."/>
            <person name="Kristensen J.M."/>
            <person name="Kirkegaard R.H."/>
            <person name="Michaelsen T.Y."/>
            <person name="Andersen M.H."/>
            <person name="Karst S.M."/>
            <person name="Dueholm M.S."/>
            <person name="Nielsen P.H."/>
            <person name="Albertsen M."/>
        </authorList>
    </citation>
    <scope>NUCLEOTIDE SEQUENCE [LARGE SCALE GENOMIC DNA]</scope>
    <source>
        <strain evidence="5">Lyne_18-Q3-R50-59_MAXAC.006</strain>
    </source>
</reference>
<dbReference type="SUPFAM" id="SSF54197">
    <property type="entry name" value="HIT-like"/>
    <property type="match status" value="1"/>
</dbReference>
<dbReference type="EMBL" id="JADJZA010000008">
    <property type="protein sequence ID" value="MBK9298352.1"/>
    <property type="molecule type" value="Genomic_DNA"/>
</dbReference>
<evidence type="ECO:0000256" key="2">
    <source>
        <dbReference type="PIRSR" id="PIRSR601310-3"/>
    </source>
</evidence>
<dbReference type="GO" id="GO:0003824">
    <property type="term" value="F:catalytic activity"/>
    <property type="evidence" value="ECO:0007669"/>
    <property type="project" value="InterPro"/>
</dbReference>
<dbReference type="PROSITE" id="PS51084">
    <property type="entry name" value="HIT_2"/>
    <property type="match status" value="1"/>
</dbReference>
<evidence type="ECO:0000259" key="4">
    <source>
        <dbReference type="PROSITE" id="PS51084"/>
    </source>
</evidence>
<dbReference type="PRINTS" id="PR00332">
    <property type="entry name" value="HISTRIAD"/>
</dbReference>
<dbReference type="Proteomes" id="UP000727993">
    <property type="component" value="Unassembled WGS sequence"/>
</dbReference>
<organism evidence="5 6">
    <name type="scientific">Candidatus Neomicrothrix subdominans</name>
    <dbReference type="NCBI Taxonomy" id="2954438"/>
    <lineage>
        <taxon>Bacteria</taxon>
        <taxon>Bacillati</taxon>
        <taxon>Actinomycetota</taxon>
        <taxon>Acidimicrobiia</taxon>
        <taxon>Acidimicrobiales</taxon>
        <taxon>Microthrixaceae</taxon>
        <taxon>Candidatus Neomicrothrix</taxon>
    </lineage>
</organism>
<accession>A0A936NDI9</accession>
<dbReference type="AlphaFoldDB" id="A0A936NDI9"/>
<sequence>MPQPTIFSRIIEGELPGRFVWRDADKVAFLTIAPLRPGHVLVVPVEPIDHWLDVPAPLWAEMNDLARRIGDAQMAAFSPTRIGLIVAGLEVPHCHLHVLPIESESDLDFARADGSASAESLDAAAQAIREHLDGAAPA</sequence>
<dbReference type="InterPro" id="IPR001310">
    <property type="entry name" value="Histidine_triad_HIT"/>
</dbReference>
<proteinExistence type="predicted"/>
<comment type="caution">
    <text evidence="5">The sequence shown here is derived from an EMBL/GenBank/DDBJ whole genome shotgun (WGS) entry which is preliminary data.</text>
</comment>
<evidence type="ECO:0000256" key="1">
    <source>
        <dbReference type="PIRSR" id="PIRSR601310-1"/>
    </source>
</evidence>
<evidence type="ECO:0000313" key="6">
    <source>
        <dbReference type="Proteomes" id="UP000727993"/>
    </source>
</evidence>
<dbReference type="PANTHER" id="PTHR46648:SF1">
    <property type="entry name" value="ADENOSINE 5'-MONOPHOSPHORAMIDASE HNT1"/>
    <property type="match status" value="1"/>
</dbReference>